<gene>
    <name evidence="1" type="ORF">BCR34DRAFT_557245</name>
</gene>
<dbReference type="EMBL" id="MCFA01000018">
    <property type="protein sequence ID" value="ORY16453.1"/>
    <property type="molecule type" value="Genomic_DNA"/>
</dbReference>
<reference evidence="1 2" key="1">
    <citation type="submission" date="2016-07" db="EMBL/GenBank/DDBJ databases">
        <title>Pervasive Adenine N6-methylation of Active Genes in Fungi.</title>
        <authorList>
            <consortium name="DOE Joint Genome Institute"/>
            <person name="Mondo S.J."/>
            <person name="Dannebaum R.O."/>
            <person name="Kuo R.C."/>
            <person name="Labutti K."/>
            <person name="Haridas S."/>
            <person name="Kuo A."/>
            <person name="Salamov A."/>
            <person name="Ahrendt S.R."/>
            <person name="Lipzen A."/>
            <person name="Sullivan W."/>
            <person name="Andreopoulos W.B."/>
            <person name="Clum A."/>
            <person name="Lindquist E."/>
            <person name="Daum C."/>
            <person name="Ramamoorthy G.K."/>
            <person name="Gryganskyi A."/>
            <person name="Culley D."/>
            <person name="Magnuson J.K."/>
            <person name="James T.Y."/>
            <person name="O'Malley M.A."/>
            <person name="Stajich J.E."/>
            <person name="Spatafora J.W."/>
            <person name="Visel A."/>
            <person name="Grigoriev I.V."/>
        </authorList>
    </citation>
    <scope>NUCLEOTIDE SEQUENCE [LARGE SCALE GENOMIC DNA]</scope>
    <source>
        <strain evidence="1 2">CBS 115471</strain>
    </source>
</reference>
<evidence type="ECO:0000313" key="2">
    <source>
        <dbReference type="Proteomes" id="UP000193144"/>
    </source>
</evidence>
<organism evidence="1 2">
    <name type="scientific">Clohesyomyces aquaticus</name>
    <dbReference type="NCBI Taxonomy" id="1231657"/>
    <lineage>
        <taxon>Eukaryota</taxon>
        <taxon>Fungi</taxon>
        <taxon>Dikarya</taxon>
        <taxon>Ascomycota</taxon>
        <taxon>Pezizomycotina</taxon>
        <taxon>Dothideomycetes</taxon>
        <taxon>Pleosporomycetidae</taxon>
        <taxon>Pleosporales</taxon>
        <taxon>Lindgomycetaceae</taxon>
        <taxon>Clohesyomyces</taxon>
    </lineage>
</organism>
<protein>
    <submittedName>
        <fullName evidence="1">Uncharacterized protein</fullName>
    </submittedName>
</protein>
<evidence type="ECO:0000313" key="1">
    <source>
        <dbReference type="EMBL" id="ORY16453.1"/>
    </source>
</evidence>
<comment type="caution">
    <text evidence="1">The sequence shown here is derived from an EMBL/GenBank/DDBJ whole genome shotgun (WGS) entry which is preliminary data.</text>
</comment>
<dbReference type="Proteomes" id="UP000193144">
    <property type="component" value="Unassembled WGS sequence"/>
</dbReference>
<name>A0A1Y2A1P7_9PLEO</name>
<dbReference type="Gene3D" id="6.10.140.2220">
    <property type="match status" value="1"/>
</dbReference>
<dbReference type="OrthoDB" id="3785113at2759"/>
<dbReference type="AlphaFoldDB" id="A0A1Y2A1P7"/>
<keyword evidence="2" id="KW-1185">Reference proteome</keyword>
<accession>A0A1Y2A1P7</accession>
<sequence length="152" mass="17456">MATTFSDRELCILSFQPAKTLCTRCEGLNPDHTPHSSHSRLYCNKYCQDDDWPRRKDQCDRPVMEQRRKKCMDAVRRAGDVAQSLFLGFMQQTWTYDMKKVRVGRGEGMGSRGREAEVVRGIGVRAGPGGIKTLMKVGGNWFVKFPEEVFWM</sequence>
<proteinExistence type="predicted"/>